<evidence type="ECO:0000313" key="4">
    <source>
        <dbReference type="Proteomes" id="UP000316095"/>
    </source>
</evidence>
<dbReference type="Gene3D" id="3.30.450.40">
    <property type="match status" value="1"/>
</dbReference>
<dbReference type="GO" id="GO:0016791">
    <property type="term" value="F:phosphatase activity"/>
    <property type="evidence" value="ECO:0007669"/>
    <property type="project" value="TreeGrafter"/>
</dbReference>
<organism evidence="3 4">
    <name type="scientific">Rubinisphaera italica</name>
    <dbReference type="NCBI Taxonomy" id="2527969"/>
    <lineage>
        <taxon>Bacteria</taxon>
        <taxon>Pseudomonadati</taxon>
        <taxon>Planctomycetota</taxon>
        <taxon>Planctomycetia</taxon>
        <taxon>Planctomycetales</taxon>
        <taxon>Planctomycetaceae</taxon>
        <taxon>Rubinisphaera</taxon>
    </lineage>
</organism>
<dbReference type="Proteomes" id="UP000316095">
    <property type="component" value="Unassembled WGS sequence"/>
</dbReference>
<evidence type="ECO:0000313" key="3">
    <source>
        <dbReference type="EMBL" id="TWT60388.1"/>
    </source>
</evidence>
<dbReference type="PANTHER" id="PTHR43156">
    <property type="entry name" value="STAGE II SPORULATION PROTEIN E-RELATED"/>
    <property type="match status" value="1"/>
</dbReference>
<dbReference type="Gene3D" id="3.60.40.10">
    <property type="entry name" value="PPM-type phosphatase domain"/>
    <property type="match status" value="1"/>
</dbReference>
<dbReference type="InterPro" id="IPR003018">
    <property type="entry name" value="GAF"/>
</dbReference>
<gene>
    <name evidence="3" type="primary">rsbU_2</name>
    <name evidence="3" type="ORF">Pan54_11020</name>
</gene>
<dbReference type="InterPro" id="IPR036457">
    <property type="entry name" value="PPM-type-like_dom_sf"/>
</dbReference>
<comment type="caution">
    <text evidence="3">The sequence shown here is derived from an EMBL/GenBank/DDBJ whole genome shotgun (WGS) entry which is preliminary data.</text>
</comment>
<evidence type="ECO:0000259" key="2">
    <source>
        <dbReference type="PROSITE" id="PS50006"/>
    </source>
</evidence>
<protein>
    <submittedName>
        <fullName evidence="3">Phosphoserine phosphatase RsbU</fullName>
        <ecNumber evidence="3">3.1.3.3</ecNumber>
    </submittedName>
</protein>
<dbReference type="SMART" id="SM00240">
    <property type="entry name" value="FHA"/>
    <property type="match status" value="1"/>
</dbReference>
<dbReference type="InterPro" id="IPR001932">
    <property type="entry name" value="PPM-type_phosphatase-like_dom"/>
</dbReference>
<keyword evidence="1 3" id="KW-0378">Hydrolase</keyword>
<dbReference type="Pfam" id="PF13185">
    <property type="entry name" value="GAF_2"/>
    <property type="match status" value="1"/>
</dbReference>
<dbReference type="SUPFAM" id="SSF55781">
    <property type="entry name" value="GAF domain-like"/>
    <property type="match status" value="1"/>
</dbReference>
<dbReference type="SUPFAM" id="SSF81606">
    <property type="entry name" value="PP2C-like"/>
    <property type="match status" value="1"/>
</dbReference>
<dbReference type="InterPro" id="IPR029016">
    <property type="entry name" value="GAF-like_dom_sf"/>
</dbReference>
<dbReference type="AlphaFoldDB" id="A0A5C5XC76"/>
<dbReference type="CDD" id="cd00060">
    <property type="entry name" value="FHA"/>
    <property type="match status" value="1"/>
</dbReference>
<dbReference type="InterPro" id="IPR052016">
    <property type="entry name" value="Bact_Sigma-Reg"/>
</dbReference>
<dbReference type="SMART" id="SM00065">
    <property type="entry name" value="GAF"/>
    <property type="match status" value="1"/>
</dbReference>
<reference evidence="3 4" key="1">
    <citation type="submission" date="2019-02" db="EMBL/GenBank/DDBJ databases">
        <title>Deep-cultivation of Planctomycetes and their phenomic and genomic characterization uncovers novel biology.</title>
        <authorList>
            <person name="Wiegand S."/>
            <person name="Jogler M."/>
            <person name="Boedeker C."/>
            <person name="Pinto D."/>
            <person name="Vollmers J."/>
            <person name="Rivas-Marin E."/>
            <person name="Kohn T."/>
            <person name="Peeters S.H."/>
            <person name="Heuer A."/>
            <person name="Rast P."/>
            <person name="Oberbeckmann S."/>
            <person name="Bunk B."/>
            <person name="Jeske O."/>
            <person name="Meyerdierks A."/>
            <person name="Storesund J.E."/>
            <person name="Kallscheuer N."/>
            <person name="Luecker S."/>
            <person name="Lage O.M."/>
            <person name="Pohl T."/>
            <person name="Merkel B.J."/>
            <person name="Hornburger P."/>
            <person name="Mueller R.-W."/>
            <person name="Bruemmer F."/>
            <person name="Labrenz M."/>
            <person name="Spormann A.M."/>
            <person name="Op Den Camp H."/>
            <person name="Overmann J."/>
            <person name="Amann R."/>
            <person name="Jetten M.S.M."/>
            <person name="Mascher T."/>
            <person name="Medema M.H."/>
            <person name="Devos D.P."/>
            <person name="Kaster A.-K."/>
            <person name="Ovreas L."/>
            <person name="Rohde M."/>
            <person name="Galperin M.Y."/>
            <person name="Jogler C."/>
        </authorList>
    </citation>
    <scope>NUCLEOTIDE SEQUENCE [LARGE SCALE GENOMIC DNA]</scope>
    <source>
        <strain evidence="3 4">Pan54</strain>
    </source>
</reference>
<feature type="domain" description="FHA" evidence="2">
    <location>
        <begin position="62"/>
        <end position="111"/>
    </location>
</feature>
<dbReference type="Gene3D" id="2.60.200.20">
    <property type="match status" value="1"/>
</dbReference>
<dbReference type="PROSITE" id="PS50006">
    <property type="entry name" value="FHA_DOMAIN"/>
    <property type="match status" value="1"/>
</dbReference>
<dbReference type="SMART" id="SM00331">
    <property type="entry name" value="PP2C_SIG"/>
    <property type="match status" value="1"/>
</dbReference>
<name>A0A5C5XC76_9PLAN</name>
<dbReference type="Pfam" id="PF07228">
    <property type="entry name" value="SpoIIE"/>
    <property type="match status" value="1"/>
</dbReference>
<keyword evidence="4" id="KW-1185">Reference proteome</keyword>
<sequence>MNWIVGVHWLNFSDHWFHPIYSFPFESVCKTASKIKQSVVMPKLVILQGGQAVPHLLPENDVVIGRLPECDLQLDSNMVSRRHAKVSYSGNAFQLEDMGSGNGTFLNGKRIEKTEVLTHGDRLKLGPILLRFEDEAHSKTEPEAETYDDHGDFGVDVDTESESGTIMGVVDNASGFGLLDVRPEVKLKAIIEISRALAGTTEIEKLLPKILDTLFGIFPHADRGCILIKNEETGKMVPRAIKHRHNTGDDSVKLSKTILNSVLEERKGILSADAATDARFEASESISSLTIRSMMCVPLLGLSGEPLGVINIDTQNPISQFRQEDLDLLLAVAGQAALSYESAKLMVSFAEKQKQDSEMQIARSVQHALLPEDFPVIPEYEIFASYESAQEVGGDYYDIIKLDDDNLCLAFGDVAGKGVPAALVMSRLSSVVRSTMTFVKDAREAVCEINNHMCAKAVEGRFVTFVLIVLNLKDNTMTCVNAGHMSPMILQADKQVVEFSEDSVGIPIGVLEDYPYEVVSYSIKPGDILTIYTDGVSEAMNYENELYGMEHLRNFVKQATPNATDLGKEVLADVKRHAAGRPQNDDITLMSFGRKL</sequence>
<dbReference type="EC" id="3.1.3.3" evidence="3"/>
<dbReference type="InterPro" id="IPR000253">
    <property type="entry name" value="FHA_dom"/>
</dbReference>
<dbReference type="InterPro" id="IPR008984">
    <property type="entry name" value="SMAD_FHA_dom_sf"/>
</dbReference>
<dbReference type="EMBL" id="SJPG01000001">
    <property type="protein sequence ID" value="TWT60388.1"/>
    <property type="molecule type" value="Genomic_DNA"/>
</dbReference>
<dbReference type="Pfam" id="PF00498">
    <property type="entry name" value="FHA"/>
    <property type="match status" value="1"/>
</dbReference>
<evidence type="ECO:0000256" key="1">
    <source>
        <dbReference type="ARBA" id="ARBA00022801"/>
    </source>
</evidence>
<accession>A0A5C5XC76</accession>
<proteinExistence type="predicted"/>
<dbReference type="SUPFAM" id="SSF49879">
    <property type="entry name" value="SMAD/FHA domain"/>
    <property type="match status" value="1"/>
</dbReference>
<dbReference type="PANTHER" id="PTHR43156:SF2">
    <property type="entry name" value="STAGE II SPORULATION PROTEIN E"/>
    <property type="match status" value="1"/>
</dbReference>